<feature type="coiled-coil region" evidence="1">
    <location>
        <begin position="10"/>
        <end position="64"/>
    </location>
</feature>
<keyword evidence="1" id="KW-0175">Coiled coil</keyword>
<gene>
    <name evidence="2" type="ORF">MTR65_20090</name>
</gene>
<dbReference type="Proteomes" id="UP001162802">
    <property type="component" value="Unassembled WGS sequence"/>
</dbReference>
<sequence length="69" mass="7315">ARATELATGLEDLAQRREVAETELGEAEAKRANLPDPEAGRAALEAARTRNAEAREAHQAAIAQLAAHD</sequence>
<name>A0ABT0AIF5_9SPHN</name>
<protein>
    <submittedName>
        <fullName evidence="2">Chromosome segregation protein SMC</fullName>
    </submittedName>
</protein>
<evidence type="ECO:0000256" key="1">
    <source>
        <dbReference type="SAM" id="Coils"/>
    </source>
</evidence>
<proteinExistence type="predicted"/>
<comment type="caution">
    <text evidence="2">The sequence shown here is derived from an EMBL/GenBank/DDBJ whole genome shotgun (WGS) entry which is preliminary data.</text>
</comment>
<reference evidence="2" key="1">
    <citation type="submission" date="2022-03" db="EMBL/GenBank/DDBJ databases">
        <title>Identification of a novel bacterium isolated from mangrove sediments.</title>
        <authorList>
            <person name="Pan X."/>
        </authorList>
    </citation>
    <scope>NUCLEOTIDE SEQUENCE</scope>
    <source>
        <strain evidence="2">B2637</strain>
    </source>
</reference>
<evidence type="ECO:0000313" key="3">
    <source>
        <dbReference type="Proteomes" id="UP001162802"/>
    </source>
</evidence>
<evidence type="ECO:0000313" key="2">
    <source>
        <dbReference type="EMBL" id="MCJ1962988.1"/>
    </source>
</evidence>
<organism evidence="2 3">
    <name type="scientific">Novosphingobium mangrovi</name>
    <name type="common">ex Hu et al. 2023</name>
    <dbReference type="NCBI Taxonomy" id="2930094"/>
    <lineage>
        <taxon>Bacteria</taxon>
        <taxon>Pseudomonadati</taxon>
        <taxon>Pseudomonadota</taxon>
        <taxon>Alphaproteobacteria</taxon>
        <taxon>Sphingomonadales</taxon>
        <taxon>Sphingomonadaceae</taxon>
        <taxon>Novosphingobium</taxon>
    </lineage>
</organism>
<dbReference type="EMBL" id="JALHAT010000085">
    <property type="protein sequence ID" value="MCJ1962988.1"/>
    <property type="molecule type" value="Genomic_DNA"/>
</dbReference>
<keyword evidence="3" id="KW-1185">Reference proteome</keyword>
<accession>A0ABT0AIF5</accession>
<feature type="non-terminal residue" evidence="2">
    <location>
        <position position="69"/>
    </location>
</feature>
<feature type="non-terminal residue" evidence="2">
    <location>
        <position position="1"/>
    </location>
</feature>